<dbReference type="FunFam" id="3.20.20.70:FF:000009">
    <property type="entry name" value="1-(5-phosphoribosyl)-5-[(5-phosphoribosylamino)methylideneamino] imidazole-4-carboxamide isomerase"/>
    <property type="match status" value="1"/>
</dbReference>
<evidence type="ECO:0000313" key="16">
    <source>
        <dbReference type="Proteomes" id="UP000006053"/>
    </source>
</evidence>
<evidence type="ECO:0000256" key="4">
    <source>
        <dbReference type="ARBA" id="ARBA00009667"/>
    </source>
</evidence>
<comment type="similarity">
    <text evidence="4 12 13">Belongs to the HisA/HisF family.</text>
</comment>
<dbReference type="AlphaFoldDB" id="I4A786"/>
<dbReference type="eggNOG" id="COG0106">
    <property type="taxonomic scope" value="Bacteria"/>
</dbReference>
<evidence type="ECO:0000256" key="9">
    <source>
        <dbReference type="ARBA" id="ARBA00023102"/>
    </source>
</evidence>
<comment type="subcellular location">
    <subcellularLocation>
        <location evidence="2 12 14">Cytoplasm</location>
    </subcellularLocation>
</comment>
<evidence type="ECO:0000313" key="15">
    <source>
        <dbReference type="EMBL" id="AFL99820.1"/>
    </source>
</evidence>
<dbReference type="InterPro" id="IPR013785">
    <property type="entry name" value="Aldolase_TIM"/>
</dbReference>
<reference evidence="15 16" key="2">
    <citation type="journal article" date="2015" name="J. Bacteriol.">
        <title>Genomic, proteomic, and biochemical analysis of the organohalide respiratory pathway in Desulfitobacterium dehalogenans.</title>
        <authorList>
            <person name="Kruse T."/>
            <person name="van de Pas B.A."/>
            <person name="Atteia A."/>
            <person name="Krab K."/>
            <person name="Hagen W.R."/>
            <person name="Goodwin L."/>
            <person name="Chain P."/>
            <person name="Boeren S."/>
            <person name="Maphosa F."/>
            <person name="Schraa G."/>
            <person name="de Vos W.M."/>
            <person name="van der Oost J."/>
            <person name="Smidt H."/>
            <person name="Stams A.J."/>
        </authorList>
    </citation>
    <scope>NUCLEOTIDE SEQUENCE [LARGE SCALE GENOMIC DNA]</scope>
    <source>
        <strain evidence="16">ATCC 51507 / DSM 9161 / JW/IU-DC1</strain>
    </source>
</reference>
<dbReference type="GO" id="GO:0003949">
    <property type="term" value="F:1-(5-phosphoribosyl)-5-[(5-phosphoribosylamino)methylideneamino]imidazole-4-carboxamide isomerase activity"/>
    <property type="evidence" value="ECO:0007669"/>
    <property type="project" value="UniProtKB-UniRule"/>
</dbReference>
<evidence type="ECO:0000256" key="6">
    <source>
        <dbReference type="ARBA" id="ARBA00018464"/>
    </source>
</evidence>
<keyword evidence="9 12" id="KW-0368">Histidine biosynthesis</keyword>
<keyword evidence="8 12" id="KW-0028">Amino-acid biosynthesis</keyword>
<protein>
    <recommendedName>
        <fullName evidence="6 12">1-(5-phosphoribosyl)-5-[(5-phosphoribosylamino)methylideneamino] imidazole-4-carboxamide isomerase</fullName>
        <ecNumber evidence="5 12">5.3.1.16</ecNumber>
    </recommendedName>
    <alternativeName>
        <fullName evidence="11 12">Phosphoribosylformimino-5-aminoimidazole carboxamide ribotide isomerase</fullName>
    </alternativeName>
</protein>
<keyword evidence="7 12" id="KW-0963">Cytoplasm</keyword>
<feature type="active site" description="Proton acceptor" evidence="12">
    <location>
        <position position="10"/>
    </location>
</feature>
<gene>
    <name evidence="12" type="primary">hisA</name>
    <name evidence="15" type="ordered locus">Desde_1397</name>
</gene>
<evidence type="ECO:0000256" key="13">
    <source>
        <dbReference type="RuleBase" id="RU003657"/>
    </source>
</evidence>
<proteinExistence type="inferred from homology"/>
<dbReference type="HAMAP" id="MF_01014">
    <property type="entry name" value="HisA"/>
    <property type="match status" value="1"/>
</dbReference>
<dbReference type="UniPathway" id="UPA00031">
    <property type="reaction ID" value="UER00009"/>
</dbReference>
<dbReference type="GO" id="GO:0005737">
    <property type="term" value="C:cytoplasm"/>
    <property type="evidence" value="ECO:0007669"/>
    <property type="project" value="UniProtKB-SubCell"/>
</dbReference>
<evidence type="ECO:0000256" key="7">
    <source>
        <dbReference type="ARBA" id="ARBA00022490"/>
    </source>
</evidence>
<feature type="active site" description="Proton donor" evidence="12">
    <location>
        <position position="131"/>
    </location>
</feature>
<dbReference type="EMBL" id="CP003348">
    <property type="protein sequence ID" value="AFL99820.1"/>
    <property type="molecule type" value="Genomic_DNA"/>
</dbReference>
<dbReference type="KEGG" id="ddh:Desde_1397"/>
<dbReference type="InterPro" id="IPR011060">
    <property type="entry name" value="RibuloseP-bd_barrel"/>
</dbReference>
<dbReference type="GO" id="GO:0000162">
    <property type="term" value="P:L-tryptophan biosynthetic process"/>
    <property type="evidence" value="ECO:0007669"/>
    <property type="project" value="TreeGrafter"/>
</dbReference>
<organism evidence="15 16">
    <name type="scientific">Desulfitobacterium dehalogenans (strain ATCC 51507 / DSM 9161 / JW/IU-DC1)</name>
    <dbReference type="NCBI Taxonomy" id="756499"/>
    <lineage>
        <taxon>Bacteria</taxon>
        <taxon>Bacillati</taxon>
        <taxon>Bacillota</taxon>
        <taxon>Clostridia</taxon>
        <taxon>Eubacteriales</taxon>
        <taxon>Desulfitobacteriaceae</taxon>
        <taxon>Desulfitobacterium</taxon>
    </lineage>
</organism>
<dbReference type="STRING" id="756499.Desde_1397"/>
<dbReference type="InterPro" id="IPR023016">
    <property type="entry name" value="HisA/PriA"/>
</dbReference>
<comment type="pathway">
    <text evidence="3 12 14">Amino-acid biosynthesis; L-histidine biosynthesis; L-histidine from 5-phospho-alpha-D-ribose 1-diphosphate: step 4/9.</text>
</comment>
<dbReference type="PANTHER" id="PTHR43090">
    <property type="entry name" value="1-(5-PHOSPHORIBOSYL)-5-[(5-PHOSPHORIBOSYLAMINO)METHYLIDENEAMINO] IMIDAZOLE-4-CARBOXAMIDE ISOMERASE"/>
    <property type="match status" value="1"/>
</dbReference>
<dbReference type="CDD" id="cd04732">
    <property type="entry name" value="HisA"/>
    <property type="match status" value="1"/>
</dbReference>
<evidence type="ECO:0000256" key="3">
    <source>
        <dbReference type="ARBA" id="ARBA00005133"/>
    </source>
</evidence>
<sequence>MRMRLFPAIDLKEGKAVRLLQGRMEDATVYGDQPLEVARNFKAQGADSLHVVDLDGAFAGKPINDAVILKLIQSSGLRVQVGGGIRTLERIEELLELGVERVILGTVAVRHPELIQKAAERFGEAIVVGIDAKDGLVAVQGWAEKTEIRALDLALKMKEIGVKHLVFTDISRDGMLQGPNIQSTAELARLSGLQVVASGGISRVEDLILLQREADKGASIEGAIVGKALYTGAFSLADALRVVRHSGEAVDKDHKGEG</sequence>
<dbReference type="Pfam" id="PF00977">
    <property type="entry name" value="His_biosynth"/>
    <property type="match status" value="1"/>
</dbReference>
<dbReference type="Gene3D" id="3.20.20.70">
    <property type="entry name" value="Aldolase class I"/>
    <property type="match status" value="1"/>
</dbReference>
<dbReference type="InterPro" id="IPR044524">
    <property type="entry name" value="Isoase_HisA-like"/>
</dbReference>
<evidence type="ECO:0000256" key="8">
    <source>
        <dbReference type="ARBA" id="ARBA00022605"/>
    </source>
</evidence>
<reference evidence="16" key="1">
    <citation type="submission" date="2012-06" db="EMBL/GenBank/DDBJ databases">
        <title>Complete sequence of Desulfitobacterium dehalogenans ATCC 51507.</title>
        <authorList>
            <person name="Lucas S."/>
            <person name="Han J."/>
            <person name="Lapidus A."/>
            <person name="Cheng J.-F."/>
            <person name="Goodwin L."/>
            <person name="Pitluck S."/>
            <person name="Peters L."/>
            <person name="Ovchinnikova G."/>
            <person name="Teshima H."/>
            <person name="Detter J.C."/>
            <person name="Han C."/>
            <person name="Tapia R."/>
            <person name="Land M."/>
            <person name="Hauser L."/>
            <person name="Kyrpides N."/>
            <person name="Ivanova N."/>
            <person name="Pagani I."/>
            <person name="Kruse T."/>
            <person name="de Vos W.M."/>
            <person name="Smidt H."/>
            <person name="Woyke T."/>
        </authorList>
    </citation>
    <scope>NUCLEOTIDE SEQUENCE [LARGE SCALE GENOMIC DNA]</scope>
    <source>
        <strain evidence="16">ATCC 51507 / DSM 9161 / JW/IU-DC1</strain>
    </source>
</reference>
<evidence type="ECO:0000256" key="2">
    <source>
        <dbReference type="ARBA" id="ARBA00004496"/>
    </source>
</evidence>
<name>I4A786_DESDJ</name>
<dbReference type="InterPro" id="IPR006063">
    <property type="entry name" value="HisA_bact_arch"/>
</dbReference>
<dbReference type="GO" id="GO:0000105">
    <property type="term" value="P:L-histidine biosynthetic process"/>
    <property type="evidence" value="ECO:0007669"/>
    <property type="project" value="UniProtKB-UniRule"/>
</dbReference>
<evidence type="ECO:0000256" key="10">
    <source>
        <dbReference type="ARBA" id="ARBA00023235"/>
    </source>
</evidence>
<dbReference type="NCBIfam" id="TIGR00007">
    <property type="entry name" value="1-(5-phosphoribosyl)-5-[(5-phosphoribosylamino)methylideneamino]imidazole-4-carboxamide isomerase"/>
    <property type="match status" value="1"/>
</dbReference>
<keyword evidence="10 12" id="KW-0413">Isomerase</keyword>
<evidence type="ECO:0000256" key="5">
    <source>
        <dbReference type="ARBA" id="ARBA00012550"/>
    </source>
</evidence>
<dbReference type="InterPro" id="IPR006062">
    <property type="entry name" value="His_biosynth"/>
</dbReference>
<keyword evidence="16" id="KW-1185">Reference proteome</keyword>
<evidence type="ECO:0000256" key="12">
    <source>
        <dbReference type="HAMAP-Rule" id="MF_01014"/>
    </source>
</evidence>
<dbReference type="Proteomes" id="UP000006053">
    <property type="component" value="Chromosome"/>
</dbReference>
<accession>I4A786</accession>
<comment type="catalytic activity">
    <reaction evidence="1 12 14">
        <text>1-(5-phospho-beta-D-ribosyl)-5-[(5-phospho-beta-D-ribosylamino)methylideneamino]imidazole-4-carboxamide = 5-[(5-phospho-1-deoxy-D-ribulos-1-ylimino)methylamino]-1-(5-phospho-beta-D-ribosyl)imidazole-4-carboxamide</text>
        <dbReference type="Rhea" id="RHEA:15469"/>
        <dbReference type="ChEBI" id="CHEBI:58435"/>
        <dbReference type="ChEBI" id="CHEBI:58525"/>
        <dbReference type="EC" id="5.3.1.16"/>
    </reaction>
</comment>
<dbReference type="PANTHER" id="PTHR43090:SF2">
    <property type="entry name" value="1-(5-PHOSPHORIBOSYL)-5-[(5-PHOSPHORIBOSYLAMINO)METHYLIDENEAMINO] IMIDAZOLE-4-CARBOXAMIDE ISOMERASE"/>
    <property type="match status" value="1"/>
</dbReference>
<dbReference type="EC" id="5.3.1.16" evidence="5 12"/>
<evidence type="ECO:0000256" key="14">
    <source>
        <dbReference type="RuleBase" id="RU003658"/>
    </source>
</evidence>
<evidence type="ECO:0000256" key="1">
    <source>
        <dbReference type="ARBA" id="ARBA00000901"/>
    </source>
</evidence>
<evidence type="ECO:0000256" key="11">
    <source>
        <dbReference type="ARBA" id="ARBA00030547"/>
    </source>
</evidence>
<dbReference type="SUPFAM" id="SSF51366">
    <property type="entry name" value="Ribulose-phoshate binding barrel"/>
    <property type="match status" value="1"/>
</dbReference>
<dbReference type="HOGENOM" id="CLU_048577_1_1_9"/>